<dbReference type="FunFam" id="3.30.830.10:FF:000031">
    <property type="entry name" value="Putative zinc metalloprotease"/>
    <property type="match status" value="1"/>
</dbReference>
<protein>
    <submittedName>
        <fullName evidence="4">Uncharacterized protein</fullName>
    </submittedName>
</protein>
<comment type="caution">
    <text evidence="4">The sequence shown here is derived from an EMBL/GenBank/DDBJ whole genome shotgun (WGS) entry which is preliminary data.</text>
</comment>
<evidence type="ECO:0000313" key="4">
    <source>
        <dbReference type="EMBL" id="KAL3788886.1"/>
    </source>
</evidence>
<organism evidence="4 5">
    <name type="scientific">Cyclotella cryptica</name>
    <dbReference type="NCBI Taxonomy" id="29204"/>
    <lineage>
        <taxon>Eukaryota</taxon>
        <taxon>Sar</taxon>
        <taxon>Stramenopiles</taxon>
        <taxon>Ochrophyta</taxon>
        <taxon>Bacillariophyta</taxon>
        <taxon>Coscinodiscophyceae</taxon>
        <taxon>Thalassiosirophycidae</taxon>
        <taxon>Stephanodiscales</taxon>
        <taxon>Stephanodiscaceae</taxon>
        <taxon>Cyclotella</taxon>
    </lineage>
</organism>
<gene>
    <name evidence="4" type="ORF">HJC23_002640</name>
</gene>
<feature type="chain" id="PRO_5044753476" evidence="1">
    <location>
        <begin position="25"/>
        <end position="1217"/>
    </location>
</feature>
<reference evidence="4 5" key="1">
    <citation type="journal article" date="2020" name="G3 (Bethesda)">
        <title>Improved Reference Genome for Cyclotella cryptica CCMP332, a Model for Cell Wall Morphogenesis, Salinity Adaptation, and Lipid Production in Diatoms (Bacillariophyta).</title>
        <authorList>
            <person name="Roberts W.R."/>
            <person name="Downey K.M."/>
            <person name="Ruck E.C."/>
            <person name="Traller J.C."/>
            <person name="Alverson A.J."/>
        </authorList>
    </citation>
    <scope>NUCLEOTIDE SEQUENCE [LARGE SCALE GENOMIC DNA]</scope>
    <source>
        <strain evidence="4 5">CCMP332</strain>
    </source>
</reference>
<dbReference type="Pfam" id="PF05193">
    <property type="entry name" value="Peptidase_M16_C"/>
    <property type="match status" value="1"/>
</dbReference>
<evidence type="ECO:0000256" key="1">
    <source>
        <dbReference type="SAM" id="SignalP"/>
    </source>
</evidence>
<evidence type="ECO:0000259" key="3">
    <source>
        <dbReference type="Pfam" id="PF05193"/>
    </source>
</evidence>
<dbReference type="Gene3D" id="3.30.830.10">
    <property type="entry name" value="Metalloenzyme, LuxS/M16 peptidase-like"/>
    <property type="match status" value="4"/>
</dbReference>
<evidence type="ECO:0000259" key="2">
    <source>
        <dbReference type="Pfam" id="PF00675"/>
    </source>
</evidence>
<feature type="domain" description="Peptidase M16 N-terminal" evidence="2">
    <location>
        <begin position="117"/>
        <end position="198"/>
    </location>
</feature>
<dbReference type="Pfam" id="PF00675">
    <property type="entry name" value="Peptidase_M16"/>
    <property type="match status" value="1"/>
</dbReference>
<dbReference type="PANTHER" id="PTHR43016:SF16">
    <property type="entry name" value="METALLOPROTEASE, PUTATIVE (AFU_ORTHOLOGUE AFUA_4G07610)-RELATED"/>
    <property type="match status" value="1"/>
</dbReference>
<sequence>MHHSYVGPPMFVFLLFSIVNSVKTRFIIICKTIMTASITTAHQTGPHSSTDWIVCTSPTFRHLSANSSANSGTIASYRSPNTNLRGLIVRTDEPVCSLHIIVSTESNGGDGGWHHPDDGLPHTLEHLVFLGSLTHPHKGVLDKLANRCMASGTNAWTATDHTAYTLSTAGGEGMLNLLPIFADHVLFPTLTKEGFVTEVHCVNGKGEDKGVVYCEMQGRENTEGSLIDRAIMDLLYPDYIPANGDGNNEKGKPISCGYSAETGGKMANLRTLSIEKIRRYHREYYRSDNTLLLVTGNVESEEFFNKLDEVEALVLKRRAETSCNDEDVSRIDRPWINSFVPLMEPNRTGVYPPYSNAEDSTKGTPLVIHFPSEDESRGTISIAWRGPPYSSRATWAHLSVLWDYLTESATSPLQLAFVENNDPLCAYVGPAHDVFTEGYHQVWFQECDVEKMDKVVPLFYDVMAKQAGLRQHSDGGDLSFDVKRMETVIRRYRRRLLEASERRPTDAVVNGIVRNFLYGPRAGEEKKHEDGEVTLEEEMTALHADTDVLPFLDEAETKLQDASYWQSLIIEFVLDRPMAVVLGKPSAAMANELSQKEKEREAQQAQNLGEDGLKNLADVLEAAMAKNEEPIPEEILTSLPIPDLEKVPSIPLFTARLSPTVNDTWSLDIIPESVRGVNMHDMNGIVDRLKKEAEGAALAAAPFHADFTHIDSAFVFAAVGVDTTHLTTQQRFCQPHWTTGAPYKEEFVNQIHNETVSFSAGIGLLGGSIPQMAYVSVQTENSGGNGLKTSLTWIRRVLYQTQITNEAVKTAVQRLISEIPPQVRHGPSVAASVASELMFSPETSNTIACNVLRQKPFLSKVFERIGGQLGCDKMELDGEDASVDDSGIQEIVLELENIRKTLFQPTNYHAFVAGNLRAVPNVLSQLVNSLVQSTEIFTASGRLIENVSASSVRRPIRTGNNGGEGAVCGLSAIESGYLNIITNGVKPYDPNRPAVLVAIEYLTALEGDFWVKLRGAGLTYSYSISDSTDSELLKFGLFKCTDIPGAFEKASEIIADYASNHKQISHIGLENAKASLAYQIISGRSSKLSAATSSFVRTFKGEKMDYDRYLLSGIAAVTEDDVTHALITYLVPCFDPLSNLIIACPPNKLDAIHEYFVCRGWTKLKKVPEENLFEAFAGSVAEESKNTALPEKVAGMSMFLPGAFASQFHCTCPKCGR</sequence>
<dbReference type="InterPro" id="IPR011765">
    <property type="entry name" value="Pept_M16_N"/>
</dbReference>
<proteinExistence type="predicted"/>
<dbReference type="PANTHER" id="PTHR43016">
    <property type="entry name" value="PRESEQUENCE PROTEASE"/>
    <property type="match status" value="1"/>
</dbReference>
<feature type="domain" description="Peptidase M16 C-terminal" evidence="3">
    <location>
        <begin position="272"/>
        <end position="464"/>
    </location>
</feature>
<keyword evidence="1" id="KW-0732">Signal</keyword>
<dbReference type="FunFam" id="3.30.830.10:FF:000015">
    <property type="entry name" value="Putative zinc metalloprotease"/>
    <property type="match status" value="1"/>
</dbReference>
<dbReference type="InterPro" id="IPR007863">
    <property type="entry name" value="Peptidase_M16_C"/>
</dbReference>
<dbReference type="EMBL" id="JABMIG020000150">
    <property type="protein sequence ID" value="KAL3788886.1"/>
    <property type="molecule type" value="Genomic_DNA"/>
</dbReference>
<accession>A0ABD3PNG5</accession>
<name>A0ABD3PNG5_9STRA</name>
<dbReference type="SUPFAM" id="SSF63411">
    <property type="entry name" value="LuxS/MPP-like metallohydrolase"/>
    <property type="match status" value="3"/>
</dbReference>
<dbReference type="AlphaFoldDB" id="A0ABD3PNG5"/>
<dbReference type="InterPro" id="IPR011249">
    <property type="entry name" value="Metalloenz_LuxS/M16"/>
</dbReference>
<keyword evidence="5" id="KW-1185">Reference proteome</keyword>
<evidence type="ECO:0000313" key="5">
    <source>
        <dbReference type="Proteomes" id="UP001516023"/>
    </source>
</evidence>
<dbReference type="Proteomes" id="UP001516023">
    <property type="component" value="Unassembled WGS sequence"/>
</dbReference>
<feature type="signal peptide" evidence="1">
    <location>
        <begin position="1"/>
        <end position="24"/>
    </location>
</feature>